<dbReference type="Gene3D" id="3.40.50.450">
    <property type="match status" value="1"/>
</dbReference>
<evidence type="ECO:0000313" key="2">
    <source>
        <dbReference type="Proteomes" id="UP000286746"/>
    </source>
</evidence>
<protein>
    <submittedName>
        <fullName evidence="1">Uncharacterized protein</fullName>
    </submittedName>
</protein>
<dbReference type="Proteomes" id="UP000286746">
    <property type="component" value="Unassembled WGS sequence"/>
</dbReference>
<accession>A0A401W3R3</accession>
<comment type="caution">
    <text evidence="1">The sequence shown here is derived from an EMBL/GenBank/DDBJ whole genome shotgun (WGS) entry which is preliminary data.</text>
</comment>
<dbReference type="AlphaFoldDB" id="A0A401W3R3"/>
<gene>
    <name evidence="1" type="ORF">GKJPGBOP_03646</name>
</gene>
<dbReference type="SUPFAM" id="SSF102405">
    <property type="entry name" value="MCP/YpsA-like"/>
    <property type="match status" value="1"/>
</dbReference>
<reference evidence="1 2" key="1">
    <citation type="submission" date="2018-11" db="EMBL/GenBank/DDBJ databases">
        <title>Whole genome sequence of Streptomyces paromomycinus NBRC 15454(T).</title>
        <authorList>
            <person name="Komaki H."/>
            <person name="Tamura T."/>
        </authorList>
    </citation>
    <scope>NUCLEOTIDE SEQUENCE [LARGE SCALE GENOMIC DNA]</scope>
    <source>
        <strain evidence="1 2">NBRC 15454</strain>
    </source>
</reference>
<organism evidence="1 2">
    <name type="scientific">Streptomyces paromomycinus</name>
    <name type="common">Streptomyces rimosus subsp. paromomycinus</name>
    <dbReference type="NCBI Taxonomy" id="92743"/>
    <lineage>
        <taxon>Bacteria</taxon>
        <taxon>Bacillati</taxon>
        <taxon>Actinomycetota</taxon>
        <taxon>Actinomycetes</taxon>
        <taxon>Kitasatosporales</taxon>
        <taxon>Streptomycetaceae</taxon>
        <taxon>Streptomyces</taxon>
    </lineage>
</organism>
<evidence type="ECO:0000313" key="1">
    <source>
        <dbReference type="EMBL" id="GCD43960.1"/>
    </source>
</evidence>
<sequence length="99" mass="10506">MEVVVPAVRYRDGLPEDHYAVYDALLARAADVHGTGLRDSTSEAHMAGSEVLVGLVDRLVAVWDGESARGFGGTADVVGYARRAGVPVDIIWPDGAVRD</sequence>
<keyword evidence="2" id="KW-1185">Reference proteome</keyword>
<proteinExistence type="predicted"/>
<name>A0A401W3R3_STREY</name>
<dbReference type="EMBL" id="BHZD01000001">
    <property type="protein sequence ID" value="GCD43960.1"/>
    <property type="molecule type" value="Genomic_DNA"/>
</dbReference>